<dbReference type="AlphaFoldDB" id="A0A9X2ENU0"/>
<accession>A0A9X2ENU0</accession>
<protein>
    <submittedName>
        <fullName evidence="1">Uncharacterized protein</fullName>
    </submittedName>
</protein>
<dbReference type="Proteomes" id="UP001139028">
    <property type="component" value="Unassembled WGS sequence"/>
</dbReference>
<evidence type="ECO:0000313" key="1">
    <source>
        <dbReference type="EMBL" id="MCO1332993.1"/>
    </source>
</evidence>
<name>A0A9X2ENU0_9GAMM</name>
<proteinExistence type="predicted"/>
<keyword evidence="2" id="KW-1185">Reference proteome</keyword>
<evidence type="ECO:0000313" key="2">
    <source>
        <dbReference type="Proteomes" id="UP001139028"/>
    </source>
</evidence>
<reference evidence="1" key="1">
    <citation type="journal article" date="2022" name="Arch. Microbiol.">
        <title>Microbulbifer okhotskensis sp. nov., isolated from a deep bottom sediment of the Okhotsk Sea.</title>
        <authorList>
            <person name="Romanenko L."/>
            <person name="Kurilenko V."/>
            <person name="Otstavnykh N."/>
            <person name="Velansky P."/>
            <person name="Isaeva M."/>
            <person name="Mikhailov V."/>
        </authorList>
    </citation>
    <scope>NUCLEOTIDE SEQUENCE</scope>
    <source>
        <strain evidence="1">OS29</strain>
    </source>
</reference>
<dbReference type="EMBL" id="JALBWM010000003">
    <property type="protein sequence ID" value="MCO1332993.1"/>
    <property type="molecule type" value="Genomic_DNA"/>
</dbReference>
<organism evidence="1 2">
    <name type="scientific">Microbulbifer okhotskensis</name>
    <dbReference type="NCBI Taxonomy" id="2926617"/>
    <lineage>
        <taxon>Bacteria</taxon>
        <taxon>Pseudomonadati</taxon>
        <taxon>Pseudomonadota</taxon>
        <taxon>Gammaproteobacteria</taxon>
        <taxon>Cellvibrionales</taxon>
        <taxon>Microbulbiferaceae</taxon>
        <taxon>Microbulbifer</taxon>
    </lineage>
</organism>
<comment type="caution">
    <text evidence="1">The sequence shown here is derived from an EMBL/GenBank/DDBJ whole genome shotgun (WGS) entry which is preliminary data.</text>
</comment>
<dbReference type="RefSeq" id="WP_252464160.1">
    <property type="nucleotide sequence ID" value="NZ_JALBWM010000003.1"/>
</dbReference>
<gene>
    <name evidence="1" type="ORF">MO867_01445</name>
</gene>
<sequence length="158" mass="17991">MIALSLVSVATTANEFDLQKKEPFERMKSLLGDWEKEGGNGEKFHIKFSQTAGGTVVVEDWISRGKSHSLTLYHMDNGSLLATHYCPQGNQPRLQLEADNRNEQIIFSFKDATNLVDLDADHQHSLTFEWLEHDKILRKESYLQNGNITPSTMTLVRK</sequence>